<feature type="transmembrane region" description="Helical" evidence="1">
    <location>
        <begin position="5"/>
        <end position="21"/>
    </location>
</feature>
<accession>A0A448L6W2</accession>
<keyword evidence="1" id="KW-0472">Membrane</keyword>
<feature type="transmembrane region" description="Helical" evidence="1">
    <location>
        <begin position="311"/>
        <end position="335"/>
    </location>
</feature>
<evidence type="ECO:0008006" key="4">
    <source>
        <dbReference type="Google" id="ProtNLM"/>
    </source>
</evidence>
<name>A0A448L6W2_9BACT</name>
<dbReference type="EMBL" id="LR134384">
    <property type="protein sequence ID" value="VEH15719.1"/>
    <property type="molecule type" value="Genomic_DNA"/>
</dbReference>
<feature type="transmembrane region" description="Helical" evidence="1">
    <location>
        <begin position="53"/>
        <end position="74"/>
    </location>
</feature>
<keyword evidence="1" id="KW-1133">Transmembrane helix</keyword>
<feature type="transmembrane region" description="Helical" evidence="1">
    <location>
        <begin position="112"/>
        <end position="133"/>
    </location>
</feature>
<feature type="transmembrane region" description="Helical" evidence="1">
    <location>
        <begin position="178"/>
        <end position="204"/>
    </location>
</feature>
<proteinExistence type="predicted"/>
<gene>
    <name evidence="2" type="ORF">NCTC13071_01729</name>
</gene>
<evidence type="ECO:0000256" key="1">
    <source>
        <dbReference type="SAM" id="Phobius"/>
    </source>
</evidence>
<dbReference type="AlphaFoldDB" id="A0A448L6W2"/>
<organism evidence="2 3">
    <name type="scientific">Segatella oris</name>
    <dbReference type="NCBI Taxonomy" id="28135"/>
    <lineage>
        <taxon>Bacteria</taxon>
        <taxon>Pseudomonadati</taxon>
        <taxon>Bacteroidota</taxon>
        <taxon>Bacteroidia</taxon>
        <taxon>Bacteroidales</taxon>
        <taxon>Prevotellaceae</taxon>
        <taxon>Segatella</taxon>
    </lineage>
</organism>
<evidence type="ECO:0000313" key="2">
    <source>
        <dbReference type="EMBL" id="VEH15719.1"/>
    </source>
</evidence>
<feature type="transmembrane region" description="Helical" evidence="1">
    <location>
        <begin position="80"/>
        <end position="100"/>
    </location>
</feature>
<keyword evidence="1" id="KW-0812">Transmembrane</keyword>
<reference evidence="2 3" key="1">
    <citation type="submission" date="2018-12" db="EMBL/GenBank/DDBJ databases">
        <authorList>
            <consortium name="Pathogen Informatics"/>
        </authorList>
    </citation>
    <scope>NUCLEOTIDE SEQUENCE [LARGE SCALE GENOMIC DNA]</scope>
    <source>
        <strain evidence="2 3">NCTC13071</strain>
    </source>
</reference>
<protein>
    <recommendedName>
        <fullName evidence="4">Lipid A core - O-antigen ligase and related enzymes</fullName>
    </recommendedName>
</protein>
<dbReference type="KEGG" id="poc:NCTC13071_01729"/>
<feature type="transmembrane region" description="Helical" evidence="1">
    <location>
        <begin position="27"/>
        <end position="44"/>
    </location>
</feature>
<sequence>MYRWIIFIILSSLSFYIPVFIPEITLISKYLLYISVTFFLFYVSKRKAVGKRLYSKVIIAILLCQLVSAYNAYIFLDQPLIVGIIATFQGFGFIVYLGLVKSKLTLRYAEKVIRLFGILFIIVSIIDRIYPLFGTWAMDTDRGGVRFRLLGLTWVVLCFLMAINKYLEGVNRKGNRLFAFLCFVSIVATVTRQVIGVSLLLGGLLIFRRLSLCKKIIFSGILVFSFFVILPRISLFQKLTSATTEQVSANTHKADIRVVAFYYLTLAPRNINQVLFGMGIPSFGKSKYGNSFDYFSQITGIYREDLGYSGFYYNHGLIALLLVIFLMISSLMIPVPKHLQYLRYFMVAYILMNIASGQIEGNDNIIPFIYALYMINAFRQEKIQLKPSLKSKTL</sequence>
<dbReference type="Proteomes" id="UP000274578">
    <property type="component" value="Chromosome 1"/>
</dbReference>
<evidence type="ECO:0000313" key="3">
    <source>
        <dbReference type="Proteomes" id="UP000274578"/>
    </source>
</evidence>
<feature type="transmembrane region" description="Helical" evidence="1">
    <location>
        <begin position="216"/>
        <end position="235"/>
    </location>
</feature>
<feature type="transmembrane region" description="Helical" evidence="1">
    <location>
        <begin position="145"/>
        <end position="166"/>
    </location>
</feature>